<evidence type="ECO:0000259" key="5">
    <source>
        <dbReference type="PROSITE" id="PS50893"/>
    </source>
</evidence>
<evidence type="ECO:0000256" key="1">
    <source>
        <dbReference type="ARBA" id="ARBA00005417"/>
    </source>
</evidence>
<keyword evidence="7" id="KW-1185">Reference proteome</keyword>
<evidence type="ECO:0000256" key="3">
    <source>
        <dbReference type="ARBA" id="ARBA00022741"/>
    </source>
</evidence>
<evidence type="ECO:0000256" key="4">
    <source>
        <dbReference type="ARBA" id="ARBA00022840"/>
    </source>
</evidence>
<dbReference type="PANTHER" id="PTHR42711">
    <property type="entry name" value="ABC TRANSPORTER ATP-BINDING PROTEIN"/>
    <property type="match status" value="1"/>
</dbReference>
<dbReference type="GO" id="GO:0016887">
    <property type="term" value="F:ATP hydrolysis activity"/>
    <property type="evidence" value="ECO:0007669"/>
    <property type="project" value="InterPro"/>
</dbReference>
<feature type="domain" description="ABC transporter" evidence="5">
    <location>
        <begin position="3"/>
        <end position="225"/>
    </location>
</feature>
<dbReference type="CDD" id="cd03230">
    <property type="entry name" value="ABC_DR_subfamily_A"/>
    <property type="match status" value="1"/>
</dbReference>
<dbReference type="Gene3D" id="3.40.50.300">
    <property type="entry name" value="P-loop containing nucleotide triphosphate hydrolases"/>
    <property type="match status" value="1"/>
</dbReference>
<name>A0A9E8S0U8_9BACI</name>
<dbReference type="SUPFAM" id="SSF52540">
    <property type="entry name" value="P-loop containing nucleoside triphosphate hydrolases"/>
    <property type="match status" value="1"/>
</dbReference>
<dbReference type="InterPro" id="IPR003593">
    <property type="entry name" value="AAA+_ATPase"/>
</dbReference>
<reference evidence="6" key="1">
    <citation type="submission" date="2022-09" db="EMBL/GenBank/DDBJ databases">
        <title>Complete Genomes of Fervidibacillus albus and Fervidibacillus halotolerans isolated from tidal flat sediments.</title>
        <authorList>
            <person name="Kwon K.K."/>
            <person name="Yang S.-H."/>
            <person name="Park M.J."/>
            <person name="Oh H.-M."/>
        </authorList>
    </citation>
    <scope>NUCLEOTIDE SEQUENCE</scope>
    <source>
        <strain evidence="6">MEBiC13594</strain>
    </source>
</reference>
<dbReference type="RefSeq" id="WP_275421034.1">
    <property type="nucleotide sequence ID" value="NZ_CP106877.1"/>
</dbReference>
<keyword evidence="3" id="KW-0547">Nucleotide-binding</keyword>
<dbReference type="PROSITE" id="PS50893">
    <property type="entry name" value="ABC_TRANSPORTER_2"/>
    <property type="match status" value="1"/>
</dbReference>
<evidence type="ECO:0000313" key="6">
    <source>
        <dbReference type="EMBL" id="WAA12902.1"/>
    </source>
</evidence>
<dbReference type="AlphaFoldDB" id="A0A9E8S0U8"/>
<dbReference type="Pfam" id="PF00005">
    <property type="entry name" value="ABC_tran"/>
    <property type="match status" value="1"/>
</dbReference>
<evidence type="ECO:0000256" key="2">
    <source>
        <dbReference type="ARBA" id="ARBA00022448"/>
    </source>
</evidence>
<comment type="similarity">
    <text evidence="1">Belongs to the ABC transporter superfamily.</text>
</comment>
<dbReference type="Proteomes" id="UP001164726">
    <property type="component" value="Chromosome"/>
</dbReference>
<sequence length="298" mass="35117">MAIEIRNLRKTYGDKKVLDDINIVIDQQGVYLIAGPNGSGKTTLLEILVGLRKMDHGQVRIHQVSSDDVKIKKMVGFLTQQNTLRRNVTVREELNHVKELFGLKIDTYQYLEKFKLQEYYDQKTKNLSGGTKRRLLIAMLFMPGYEIIVLDEPVSGLDTYSRDEIWNLIREYAENHIVIVSDHYLNQAAQYSDYIFLINKGKIVLEGKTEQILKEFQHDYVIKTRRKNHEELLKMIKRKEILRNLKVSGSVYNYFINREDYDDVKCLLSHQKFRLHPVNLEDIYFYHTGELLKEVEEV</sequence>
<accession>A0A9E8S0U8</accession>
<evidence type="ECO:0000313" key="7">
    <source>
        <dbReference type="Proteomes" id="UP001164726"/>
    </source>
</evidence>
<keyword evidence="4 6" id="KW-0067">ATP-binding</keyword>
<dbReference type="InterPro" id="IPR003439">
    <property type="entry name" value="ABC_transporter-like_ATP-bd"/>
</dbReference>
<dbReference type="InterPro" id="IPR027417">
    <property type="entry name" value="P-loop_NTPase"/>
</dbReference>
<dbReference type="InterPro" id="IPR050763">
    <property type="entry name" value="ABC_transporter_ATP-binding"/>
</dbReference>
<dbReference type="KEGG" id="fhl:OE105_01785"/>
<gene>
    <name evidence="6" type="ORF">OE105_01785</name>
</gene>
<dbReference type="GO" id="GO:0005524">
    <property type="term" value="F:ATP binding"/>
    <property type="evidence" value="ECO:0007669"/>
    <property type="project" value="UniProtKB-KW"/>
</dbReference>
<dbReference type="SMART" id="SM00382">
    <property type="entry name" value="AAA"/>
    <property type="match status" value="1"/>
</dbReference>
<protein>
    <submittedName>
        <fullName evidence="6">ABC transporter ATP-binding protein</fullName>
    </submittedName>
</protein>
<proteinExistence type="inferred from homology"/>
<dbReference type="EMBL" id="CP106877">
    <property type="protein sequence ID" value="WAA12902.1"/>
    <property type="molecule type" value="Genomic_DNA"/>
</dbReference>
<dbReference type="PANTHER" id="PTHR42711:SF5">
    <property type="entry name" value="ABC TRANSPORTER ATP-BINDING PROTEIN NATA"/>
    <property type="match status" value="1"/>
</dbReference>
<keyword evidence="2" id="KW-0813">Transport</keyword>
<organism evidence="6 7">
    <name type="scientific">Fervidibacillus halotolerans</name>
    <dbReference type="NCBI Taxonomy" id="2980027"/>
    <lineage>
        <taxon>Bacteria</taxon>
        <taxon>Bacillati</taxon>
        <taxon>Bacillota</taxon>
        <taxon>Bacilli</taxon>
        <taxon>Bacillales</taxon>
        <taxon>Bacillaceae</taxon>
        <taxon>Fervidibacillus</taxon>
    </lineage>
</organism>